<dbReference type="GO" id="GO:0005524">
    <property type="term" value="F:ATP binding"/>
    <property type="evidence" value="ECO:0007669"/>
    <property type="project" value="UniProtKB-KW"/>
</dbReference>
<comment type="caution">
    <text evidence="4">The sequence shown here is derived from an EMBL/GenBank/DDBJ whole genome shotgun (WGS) entry which is preliminary data.</text>
</comment>
<dbReference type="InterPro" id="IPR003439">
    <property type="entry name" value="ABC_transporter-like_ATP-bd"/>
</dbReference>
<keyword evidence="2 4" id="KW-0067">ATP-binding</keyword>
<keyword evidence="5" id="KW-1185">Reference proteome</keyword>
<feature type="domain" description="ABC transporter" evidence="3">
    <location>
        <begin position="5"/>
        <end position="226"/>
    </location>
</feature>
<dbReference type="Proteomes" id="UP000526184">
    <property type="component" value="Unassembled WGS sequence"/>
</dbReference>
<evidence type="ECO:0000313" key="5">
    <source>
        <dbReference type="Proteomes" id="UP000526184"/>
    </source>
</evidence>
<dbReference type="InterPro" id="IPR003593">
    <property type="entry name" value="AAA+_ATPase"/>
</dbReference>
<organism evidence="4 5">
    <name type="scientific">Streptobacillus felis</name>
    <dbReference type="NCBI Taxonomy" id="1384509"/>
    <lineage>
        <taxon>Bacteria</taxon>
        <taxon>Fusobacteriati</taxon>
        <taxon>Fusobacteriota</taxon>
        <taxon>Fusobacteriia</taxon>
        <taxon>Fusobacteriales</taxon>
        <taxon>Leptotrichiaceae</taxon>
        <taxon>Streptobacillus</taxon>
    </lineage>
</organism>
<dbReference type="AlphaFoldDB" id="A0A7Z0PFS9"/>
<evidence type="ECO:0000256" key="1">
    <source>
        <dbReference type="ARBA" id="ARBA00022741"/>
    </source>
</evidence>
<dbReference type="InterPro" id="IPR027417">
    <property type="entry name" value="P-loop_NTPase"/>
</dbReference>
<dbReference type="Gene3D" id="3.40.50.300">
    <property type="entry name" value="P-loop containing nucleotide triphosphate hydrolases"/>
    <property type="match status" value="1"/>
</dbReference>
<protein>
    <submittedName>
        <fullName evidence="4">ABC transporter ATP-binding protein</fullName>
    </submittedName>
</protein>
<dbReference type="PROSITE" id="PS50893">
    <property type="entry name" value="ABC_TRANSPORTER_2"/>
    <property type="match status" value="1"/>
</dbReference>
<name>A0A7Z0PFS9_9FUSO</name>
<accession>A0A7Z0PFS9</accession>
<sequence>MNNVLEIKNLNKKFKNKLVLDNLNLTLKENKIVGILGPNGSGKTTLLKIIAGLSKENSGEILIKGMKPSTKTKAIVSYLSDKNFIDNSLKVYQAINLYNAFFDFDLNKAIRLLGEMKLDSNVEIASLSKGMKEKLFLILTLSRNAKIFILDEPIAGVDVITRDQILNLIIDNVLENSTIIVTTHLIRDIERIFDEVAFLKDGKIDKVHSVDELRENLGLTIEDLYKETFGEGDINA</sequence>
<dbReference type="PANTHER" id="PTHR43158">
    <property type="entry name" value="SKFA PEPTIDE EXPORT ATP-BINDING PROTEIN SKFE"/>
    <property type="match status" value="1"/>
</dbReference>
<dbReference type="CDD" id="cd03230">
    <property type="entry name" value="ABC_DR_subfamily_A"/>
    <property type="match status" value="1"/>
</dbReference>
<reference evidence="4 5" key="1">
    <citation type="submission" date="2020-05" db="EMBL/GenBank/DDBJ databases">
        <title>Streptobacillus felis strain LHL191014123.</title>
        <authorList>
            <person name="Fawzy A."/>
            <person name="Rau J."/>
            <person name="Risse K."/>
            <person name="Schauerte N."/>
            <person name="Geiger C."/>
            <person name="Blom J."/>
            <person name="Imirzalioglu C."/>
            <person name="Falgenhauer J."/>
            <person name="Bach A."/>
            <person name="Herden C."/>
            <person name="Eisenberg T."/>
        </authorList>
    </citation>
    <scope>NUCLEOTIDE SEQUENCE [LARGE SCALE GENOMIC DNA]</scope>
    <source>
        <strain evidence="4 5">LHL191014123</strain>
    </source>
</reference>
<proteinExistence type="predicted"/>
<dbReference type="SMART" id="SM00382">
    <property type="entry name" value="AAA"/>
    <property type="match status" value="1"/>
</dbReference>
<dbReference type="RefSeq" id="WP_180136278.1">
    <property type="nucleotide sequence ID" value="NZ_JABMKT010000029.1"/>
</dbReference>
<evidence type="ECO:0000256" key="2">
    <source>
        <dbReference type="ARBA" id="ARBA00022840"/>
    </source>
</evidence>
<dbReference type="SUPFAM" id="SSF52540">
    <property type="entry name" value="P-loop containing nucleoside triphosphate hydrolases"/>
    <property type="match status" value="1"/>
</dbReference>
<dbReference type="GO" id="GO:0016887">
    <property type="term" value="F:ATP hydrolysis activity"/>
    <property type="evidence" value="ECO:0007669"/>
    <property type="project" value="InterPro"/>
</dbReference>
<keyword evidence="1" id="KW-0547">Nucleotide-binding</keyword>
<dbReference type="PANTHER" id="PTHR43158:SF1">
    <property type="entry name" value="ABC TRANSPORTER, ATP-BINDING PROTEIN"/>
    <property type="match status" value="1"/>
</dbReference>
<evidence type="ECO:0000259" key="3">
    <source>
        <dbReference type="PROSITE" id="PS50893"/>
    </source>
</evidence>
<dbReference type="EMBL" id="JABMKT010000029">
    <property type="protein sequence ID" value="NYV28259.1"/>
    <property type="molecule type" value="Genomic_DNA"/>
</dbReference>
<evidence type="ECO:0000313" key="4">
    <source>
        <dbReference type="EMBL" id="NYV28259.1"/>
    </source>
</evidence>
<gene>
    <name evidence="4" type="ORF">HP397_05495</name>
</gene>
<dbReference type="Pfam" id="PF00005">
    <property type="entry name" value="ABC_tran"/>
    <property type="match status" value="1"/>
</dbReference>